<accession>A0A2H3BZC7</accession>
<evidence type="ECO:0000313" key="3">
    <source>
        <dbReference type="Proteomes" id="UP000218334"/>
    </source>
</evidence>
<protein>
    <submittedName>
        <fullName evidence="2">Uncharacterized protein</fullName>
    </submittedName>
</protein>
<organism evidence="2 3">
    <name type="scientific">Armillaria solidipes</name>
    <dbReference type="NCBI Taxonomy" id="1076256"/>
    <lineage>
        <taxon>Eukaryota</taxon>
        <taxon>Fungi</taxon>
        <taxon>Dikarya</taxon>
        <taxon>Basidiomycota</taxon>
        <taxon>Agaricomycotina</taxon>
        <taxon>Agaricomycetes</taxon>
        <taxon>Agaricomycetidae</taxon>
        <taxon>Agaricales</taxon>
        <taxon>Marasmiineae</taxon>
        <taxon>Physalacriaceae</taxon>
        <taxon>Armillaria</taxon>
    </lineage>
</organism>
<reference evidence="3" key="1">
    <citation type="journal article" date="2017" name="Nat. Ecol. Evol.">
        <title>Genome expansion and lineage-specific genetic innovations in the forest pathogenic fungi Armillaria.</title>
        <authorList>
            <person name="Sipos G."/>
            <person name="Prasanna A.N."/>
            <person name="Walter M.C."/>
            <person name="O'Connor E."/>
            <person name="Balint B."/>
            <person name="Krizsan K."/>
            <person name="Kiss B."/>
            <person name="Hess J."/>
            <person name="Varga T."/>
            <person name="Slot J."/>
            <person name="Riley R."/>
            <person name="Boka B."/>
            <person name="Rigling D."/>
            <person name="Barry K."/>
            <person name="Lee J."/>
            <person name="Mihaltcheva S."/>
            <person name="LaButti K."/>
            <person name="Lipzen A."/>
            <person name="Waldron R."/>
            <person name="Moloney N.M."/>
            <person name="Sperisen C."/>
            <person name="Kredics L."/>
            <person name="Vagvoelgyi C."/>
            <person name="Patrignani A."/>
            <person name="Fitzpatrick D."/>
            <person name="Nagy I."/>
            <person name="Doyle S."/>
            <person name="Anderson J.B."/>
            <person name="Grigoriev I.V."/>
            <person name="Gueldener U."/>
            <person name="Muensterkoetter M."/>
            <person name="Nagy L.G."/>
        </authorList>
    </citation>
    <scope>NUCLEOTIDE SEQUENCE [LARGE SCALE GENOMIC DNA]</scope>
    <source>
        <strain evidence="3">28-4</strain>
    </source>
</reference>
<gene>
    <name evidence="2" type="ORF">ARMSODRAFT_1013932</name>
</gene>
<dbReference type="CDD" id="cd22191">
    <property type="entry name" value="DPBB_RlpA_EXP_N-like"/>
    <property type="match status" value="1"/>
</dbReference>
<dbReference type="AlphaFoldDB" id="A0A2H3BZC7"/>
<proteinExistence type="predicted"/>
<evidence type="ECO:0000313" key="2">
    <source>
        <dbReference type="EMBL" id="PBK74960.1"/>
    </source>
</evidence>
<dbReference type="EMBL" id="KZ293418">
    <property type="protein sequence ID" value="PBK74960.1"/>
    <property type="molecule type" value="Genomic_DNA"/>
</dbReference>
<dbReference type="Proteomes" id="UP000218334">
    <property type="component" value="Unassembled WGS sequence"/>
</dbReference>
<feature type="region of interest" description="Disordered" evidence="1">
    <location>
        <begin position="1"/>
        <end position="24"/>
    </location>
</feature>
<keyword evidence="3" id="KW-1185">Reference proteome</keyword>
<sequence length="145" mass="15724">MPPKRFSNALPHRNSPKQVARGPDVKVTTTRGSIKYQTLYDYSLNPQVPRILDTSIMFSLKQSVIAALALSAGMVNAFTGDATWYLPNGRVVACGAPLQNVDDVVALSSNRYAGGVHCWKHIGGKFVDVTIGDLVVRIPEARGSR</sequence>
<evidence type="ECO:0000256" key="1">
    <source>
        <dbReference type="SAM" id="MobiDB-lite"/>
    </source>
</evidence>
<name>A0A2H3BZC7_9AGAR</name>